<dbReference type="Pfam" id="PF00990">
    <property type="entry name" value="GGDEF"/>
    <property type="match status" value="1"/>
</dbReference>
<dbReference type="PANTHER" id="PTHR45138:SF9">
    <property type="entry name" value="DIGUANYLATE CYCLASE DGCM-RELATED"/>
    <property type="match status" value="1"/>
</dbReference>
<gene>
    <name evidence="5" type="ORF">SAMN05421819_1384</name>
</gene>
<feature type="transmembrane region" description="Helical" evidence="3">
    <location>
        <begin position="6"/>
        <end position="25"/>
    </location>
</feature>
<dbReference type="SUPFAM" id="SSF55073">
    <property type="entry name" value="Nucleotide cyclase"/>
    <property type="match status" value="1"/>
</dbReference>
<keyword evidence="3" id="KW-0812">Transmembrane</keyword>
<evidence type="ECO:0000256" key="1">
    <source>
        <dbReference type="ARBA" id="ARBA00012528"/>
    </source>
</evidence>
<dbReference type="EMBL" id="FNVA01000002">
    <property type="protein sequence ID" value="SEF92715.1"/>
    <property type="molecule type" value="Genomic_DNA"/>
</dbReference>
<evidence type="ECO:0000313" key="5">
    <source>
        <dbReference type="EMBL" id="SEF92715.1"/>
    </source>
</evidence>
<protein>
    <recommendedName>
        <fullName evidence="1">diguanylate cyclase</fullName>
        <ecNumber evidence="1">2.7.7.65</ecNumber>
    </recommendedName>
</protein>
<dbReference type="OrthoDB" id="115048at2"/>
<dbReference type="GO" id="GO:0043709">
    <property type="term" value="P:cell adhesion involved in single-species biofilm formation"/>
    <property type="evidence" value="ECO:0007669"/>
    <property type="project" value="TreeGrafter"/>
</dbReference>
<feature type="transmembrane region" description="Helical" evidence="3">
    <location>
        <begin position="189"/>
        <end position="210"/>
    </location>
</feature>
<evidence type="ECO:0000259" key="4">
    <source>
        <dbReference type="PROSITE" id="PS50887"/>
    </source>
</evidence>
<feature type="domain" description="GGDEF" evidence="4">
    <location>
        <begin position="251"/>
        <end position="391"/>
    </location>
</feature>
<dbReference type="FunFam" id="3.30.70.270:FF:000001">
    <property type="entry name" value="Diguanylate cyclase domain protein"/>
    <property type="match status" value="1"/>
</dbReference>
<keyword evidence="3" id="KW-0472">Membrane</keyword>
<dbReference type="GO" id="GO:0052621">
    <property type="term" value="F:diguanylate cyclase activity"/>
    <property type="evidence" value="ECO:0007669"/>
    <property type="project" value="UniProtKB-EC"/>
</dbReference>
<feature type="transmembrane region" description="Helical" evidence="3">
    <location>
        <begin position="153"/>
        <end position="177"/>
    </location>
</feature>
<dbReference type="GO" id="GO:0005886">
    <property type="term" value="C:plasma membrane"/>
    <property type="evidence" value="ECO:0007669"/>
    <property type="project" value="TreeGrafter"/>
</dbReference>
<dbReference type="NCBIfam" id="TIGR00254">
    <property type="entry name" value="GGDEF"/>
    <property type="match status" value="1"/>
</dbReference>
<organism evidence="5 6">
    <name type="scientific">Bryocella elongata</name>
    <dbReference type="NCBI Taxonomy" id="863522"/>
    <lineage>
        <taxon>Bacteria</taxon>
        <taxon>Pseudomonadati</taxon>
        <taxon>Acidobacteriota</taxon>
        <taxon>Terriglobia</taxon>
        <taxon>Terriglobales</taxon>
        <taxon>Acidobacteriaceae</taxon>
        <taxon>Bryocella</taxon>
    </lineage>
</organism>
<evidence type="ECO:0000256" key="2">
    <source>
        <dbReference type="ARBA" id="ARBA00034247"/>
    </source>
</evidence>
<keyword evidence="3" id="KW-1133">Transmembrane helix</keyword>
<sequence length="424" mass="45825">MSALEVVLILGAVLLAGGSAGLLAVRISNPLLRGMGWVGAAFAAGSGSCSALLLAAYLPVKFGAAGAGILCLGALVLMQVAVLEMIDAKVRIPKLGVTLLSIQVVITIFSLIRWHTPDVIASALRLLEVIQACQTATLLYGQANRETRLPSRYVAVTMYLFALVIALRSITMVLHIFPPSTAGRAPIAATILVHIGMIVAVGFGLFWMATTILTSGLEQMASTDPLTRIYNRRVFLMWCERELERSRRNESPFSILMVDLDRFKHINDRYGHQTGDEALCAAVEKMQDSVRGIDVLGRWGGEEFAVLLPHASAEAALLVAERVRASIARILLPARETRKEEAFEAVRVTASIGVATYVGPVDNVQSMVERADACLYQAKAQGRNRVITVFQKPHEARPAGPAPMPIPVKREGSDVAVFPRHSAR</sequence>
<dbReference type="EC" id="2.7.7.65" evidence="1"/>
<keyword evidence="6" id="KW-1185">Reference proteome</keyword>
<feature type="transmembrane region" description="Helical" evidence="3">
    <location>
        <begin position="95"/>
        <end position="114"/>
    </location>
</feature>
<accession>A0A1H5VZN1</accession>
<dbReference type="GO" id="GO:1902201">
    <property type="term" value="P:negative regulation of bacterial-type flagellum-dependent cell motility"/>
    <property type="evidence" value="ECO:0007669"/>
    <property type="project" value="TreeGrafter"/>
</dbReference>
<dbReference type="PANTHER" id="PTHR45138">
    <property type="entry name" value="REGULATORY COMPONENTS OF SENSORY TRANSDUCTION SYSTEM"/>
    <property type="match status" value="1"/>
</dbReference>
<dbReference type="Proteomes" id="UP000236728">
    <property type="component" value="Unassembled WGS sequence"/>
</dbReference>
<dbReference type="InterPro" id="IPR043128">
    <property type="entry name" value="Rev_trsase/Diguanyl_cyclase"/>
</dbReference>
<feature type="transmembrane region" description="Helical" evidence="3">
    <location>
        <begin position="37"/>
        <end position="58"/>
    </location>
</feature>
<proteinExistence type="predicted"/>
<name>A0A1H5VZN1_9BACT</name>
<dbReference type="RefSeq" id="WP_103932326.1">
    <property type="nucleotide sequence ID" value="NZ_FNVA01000002.1"/>
</dbReference>
<dbReference type="PROSITE" id="PS50887">
    <property type="entry name" value="GGDEF"/>
    <property type="match status" value="1"/>
</dbReference>
<dbReference type="Gene3D" id="3.30.70.270">
    <property type="match status" value="1"/>
</dbReference>
<evidence type="ECO:0000313" key="6">
    <source>
        <dbReference type="Proteomes" id="UP000236728"/>
    </source>
</evidence>
<dbReference type="CDD" id="cd01949">
    <property type="entry name" value="GGDEF"/>
    <property type="match status" value="1"/>
</dbReference>
<dbReference type="InterPro" id="IPR029787">
    <property type="entry name" value="Nucleotide_cyclase"/>
</dbReference>
<dbReference type="SMART" id="SM00267">
    <property type="entry name" value="GGDEF"/>
    <property type="match status" value="1"/>
</dbReference>
<comment type="catalytic activity">
    <reaction evidence="2">
        <text>2 GTP = 3',3'-c-di-GMP + 2 diphosphate</text>
        <dbReference type="Rhea" id="RHEA:24898"/>
        <dbReference type="ChEBI" id="CHEBI:33019"/>
        <dbReference type="ChEBI" id="CHEBI:37565"/>
        <dbReference type="ChEBI" id="CHEBI:58805"/>
        <dbReference type="EC" id="2.7.7.65"/>
    </reaction>
</comment>
<feature type="transmembrane region" description="Helical" evidence="3">
    <location>
        <begin position="64"/>
        <end position="83"/>
    </location>
</feature>
<dbReference type="InterPro" id="IPR000160">
    <property type="entry name" value="GGDEF_dom"/>
</dbReference>
<evidence type="ECO:0000256" key="3">
    <source>
        <dbReference type="SAM" id="Phobius"/>
    </source>
</evidence>
<dbReference type="InterPro" id="IPR050469">
    <property type="entry name" value="Diguanylate_Cyclase"/>
</dbReference>
<reference evidence="5 6" key="1">
    <citation type="submission" date="2016-10" db="EMBL/GenBank/DDBJ databases">
        <authorList>
            <person name="de Groot N.N."/>
        </authorList>
    </citation>
    <scope>NUCLEOTIDE SEQUENCE [LARGE SCALE GENOMIC DNA]</scope>
    <source>
        <strain evidence="5 6">DSM 22489</strain>
    </source>
</reference>
<dbReference type="AlphaFoldDB" id="A0A1H5VZN1"/>